<evidence type="ECO:0000313" key="1">
    <source>
        <dbReference type="EMBL" id="KAI4314176.1"/>
    </source>
</evidence>
<organism evidence="1 2">
    <name type="scientific">Bauhinia variegata</name>
    <name type="common">Purple orchid tree</name>
    <name type="synonym">Phanera variegata</name>
    <dbReference type="NCBI Taxonomy" id="167791"/>
    <lineage>
        <taxon>Eukaryota</taxon>
        <taxon>Viridiplantae</taxon>
        <taxon>Streptophyta</taxon>
        <taxon>Embryophyta</taxon>
        <taxon>Tracheophyta</taxon>
        <taxon>Spermatophyta</taxon>
        <taxon>Magnoliopsida</taxon>
        <taxon>eudicotyledons</taxon>
        <taxon>Gunneridae</taxon>
        <taxon>Pentapetalae</taxon>
        <taxon>rosids</taxon>
        <taxon>fabids</taxon>
        <taxon>Fabales</taxon>
        <taxon>Fabaceae</taxon>
        <taxon>Cercidoideae</taxon>
        <taxon>Cercideae</taxon>
        <taxon>Bauhiniinae</taxon>
        <taxon>Bauhinia</taxon>
    </lineage>
</organism>
<proteinExistence type="predicted"/>
<gene>
    <name evidence="1" type="ORF">L6164_027111</name>
</gene>
<dbReference type="EMBL" id="CM039436">
    <property type="protein sequence ID" value="KAI4314176.1"/>
    <property type="molecule type" value="Genomic_DNA"/>
</dbReference>
<sequence length="92" mass="10135">MRCHHNCISGEIDITTRCFNLNSLNVYGLISGRATYIVVLKVCADSVSQNQAVSTRGTYHTIRISSLELTKVVLLHSSSVIGWVLEVSPDEL</sequence>
<keyword evidence="2" id="KW-1185">Reference proteome</keyword>
<comment type="caution">
    <text evidence="1">The sequence shown here is derived from an EMBL/GenBank/DDBJ whole genome shotgun (WGS) entry which is preliminary data.</text>
</comment>
<accession>A0ACB9LS63</accession>
<evidence type="ECO:0000313" key="2">
    <source>
        <dbReference type="Proteomes" id="UP000828941"/>
    </source>
</evidence>
<protein>
    <submittedName>
        <fullName evidence="1">Uncharacterized protein</fullName>
    </submittedName>
</protein>
<dbReference type="Proteomes" id="UP000828941">
    <property type="component" value="Chromosome 11"/>
</dbReference>
<name>A0ACB9LS63_BAUVA</name>
<reference evidence="1 2" key="1">
    <citation type="journal article" date="2022" name="DNA Res.">
        <title>Chromosomal-level genome assembly of the orchid tree Bauhinia variegata (Leguminosae; Cercidoideae) supports the allotetraploid origin hypothesis of Bauhinia.</title>
        <authorList>
            <person name="Zhong Y."/>
            <person name="Chen Y."/>
            <person name="Zheng D."/>
            <person name="Pang J."/>
            <person name="Liu Y."/>
            <person name="Luo S."/>
            <person name="Meng S."/>
            <person name="Qian L."/>
            <person name="Wei D."/>
            <person name="Dai S."/>
            <person name="Zhou R."/>
        </authorList>
    </citation>
    <scope>NUCLEOTIDE SEQUENCE [LARGE SCALE GENOMIC DNA]</scope>
    <source>
        <strain evidence="1">BV-YZ2020</strain>
    </source>
</reference>